<dbReference type="RefSeq" id="WP_085497510.1">
    <property type="nucleotide sequence ID" value="NZ_FXAZ01000007.1"/>
</dbReference>
<evidence type="ECO:0000313" key="9">
    <source>
        <dbReference type="EMBL" id="SMG56355.1"/>
    </source>
</evidence>
<feature type="transmembrane region" description="Helical" evidence="8">
    <location>
        <begin position="166"/>
        <end position="184"/>
    </location>
</feature>
<keyword evidence="6 8" id="KW-0472">Membrane</keyword>
<dbReference type="InterPro" id="IPR006043">
    <property type="entry name" value="NCS2"/>
</dbReference>
<protein>
    <submittedName>
        <fullName evidence="9">Xanthine/uracil permease</fullName>
    </submittedName>
</protein>
<evidence type="ECO:0000256" key="7">
    <source>
        <dbReference type="SAM" id="MobiDB-lite"/>
    </source>
</evidence>
<evidence type="ECO:0000256" key="5">
    <source>
        <dbReference type="ARBA" id="ARBA00022989"/>
    </source>
</evidence>
<feature type="transmembrane region" description="Helical" evidence="8">
    <location>
        <begin position="278"/>
        <end position="299"/>
    </location>
</feature>
<feature type="transmembrane region" description="Helical" evidence="8">
    <location>
        <begin position="101"/>
        <end position="121"/>
    </location>
</feature>
<feature type="transmembrane region" description="Helical" evidence="8">
    <location>
        <begin position="75"/>
        <end position="95"/>
    </location>
</feature>
<keyword evidence="3" id="KW-0813">Transport</keyword>
<organism evidence="9 10">
    <name type="scientific">Paenibacillus aquistagni</name>
    <dbReference type="NCBI Taxonomy" id="1852522"/>
    <lineage>
        <taxon>Bacteria</taxon>
        <taxon>Bacillati</taxon>
        <taxon>Bacillota</taxon>
        <taxon>Bacilli</taxon>
        <taxon>Bacillales</taxon>
        <taxon>Paenibacillaceae</taxon>
        <taxon>Paenibacillus</taxon>
    </lineage>
</organism>
<evidence type="ECO:0000256" key="8">
    <source>
        <dbReference type="SAM" id="Phobius"/>
    </source>
</evidence>
<evidence type="ECO:0000256" key="6">
    <source>
        <dbReference type="ARBA" id="ARBA00023136"/>
    </source>
</evidence>
<gene>
    <name evidence="9" type="ORF">SAMN06295960_4113</name>
</gene>
<dbReference type="OrthoDB" id="5597247at2"/>
<dbReference type="NCBIfam" id="NF037981">
    <property type="entry name" value="NCS2_1"/>
    <property type="match status" value="1"/>
</dbReference>
<evidence type="ECO:0000256" key="2">
    <source>
        <dbReference type="ARBA" id="ARBA00008821"/>
    </source>
</evidence>
<keyword evidence="4 8" id="KW-0812">Transmembrane</keyword>
<dbReference type="PANTHER" id="PTHR42810">
    <property type="entry name" value="PURINE PERMEASE C1399.01C-RELATED"/>
    <property type="match status" value="1"/>
</dbReference>
<dbReference type="PANTHER" id="PTHR42810:SF6">
    <property type="entry name" value="PURINE PERMEASE YBBY-RELATED"/>
    <property type="match status" value="1"/>
</dbReference>
<evidence type="ECO:0000256" key="3">
    <source>
        <dbReference type="ARBA" id="ARBA00022448"/>
    </source>
</evidence>
<feature type="transmembrane region" description="Helical" evidence="8">
    <location>
        <begin position="191"/>
        <end position="209"/>
    </location>
</feature>
<evidence type="ECO:0000256" key="4">
    <source>
        <dbReference type="ARBA" id="ARBA00022692"/>
    </source>
</evidence>
<dbReference type="EMBL" id="FXAZ01000007">
    <property type="protein sequence ID" value="SMG56355.1"/>
    <property type="molecule type" value="Genomic_DNA"/>
</dbReference>
<comment type="subcellular location">
    <subcellularLocation>
        <location evidence="1">Membrane</location>
        <topology evidence="1">Multi-pass membrane protein</topology>
    </subcellularLocation>
</comment>
<comment type="similarity">
    <text evidence="2">Belongs to the nucleobase:cation symporter-2 (NCS2) (TC 2.A.40) family.</text>
</comment>
<dbReference type="NCBIfam" id="NF008502">
    <property type="entry name" value="PRK11412.1"/>
    <property type="match status" value="1"/>
</dbReference>
<name>A0A1X7LRC0_9BACL</name>
<feature type="transmembrane region" description="Helical" evidence="8">
    <location>
        <begin position="336"/>
        <end position="356"/>
    </location>
</feature>
<reference evidence="9 10" key="1">
    <citation type="submission" date="2017-04" db="EMBL/GenBank/DDBJ databases">
        <authorList>
            <person name="Afonso C.L."/>
            <person name="Miller P.J."/>
            <person name="Scott M.A."/>
            <person name="Spackman E."/>
            <person name="Goraichik I."/>
            <person name="Dimitrov K.M."/>
            <person name="Suarez D.L."/>
            <person name="Swayne D.E."/>
        </authorList>
    </citation>
    <scope>NUCLEOTIDE SEQUENCE [LARGE SCALE GENOMIC DNA]</scope>
    <source>
        <strain evidence="9 10">11</strain>
    </source>
</reference>
<dbReference type="Pfam" id="PF00860">
    <property type="entry name" value="Xan_ur_permease"/>
    <property type="match status" value="1"/>
</dbReference>
<keyword evidence="5 8" id="KW-1133">Transmembrane helix</keyword>
<feature type="transmembrane region" description="Helical" evidence="8">
    <location>
        <begin position="133"/>
        <end position="154"/>
    </location>
</feature>
<dbReference type="Proteomes" id="UP000193834">
    <property type="component" value="Unassembled WGS sequence"/>
</dbReference>
<feature type="transmembrane region" description="Helical" evidence="8">
    <location>
        <begin position="401"/>
        <end position="424"/>
    </location>
</feature>
<dbReference type="GO" id="GO:0042907">
    <property type="term" value="F:xanthine transmembrane transporter activity"/>
    <property type="evidence" value="ECO:0007669"/>
    <property type="project" value="TreeGrafter"/>
</dbReference>
<dbReference type="GO" id="GO:0005886">
    <property type="term" value="C:plasma membrane"/>
    <property type="evidence" value="ECO:0007669"/>
    <property type="project" value="TreeGrafter"/>
</dbReference>
<proteinExistence type="inferred from homology"/>
<dbReference type="AlphaFoldDB" id="A0A1X7LRC0"/>
<feature type="transmembrane region" description="Helical" evidence="8">
    <location>
        <begin position="311"/>
        <end position="330"/>
    </location>
</feature>
<feature type="transmembrane region" description="Helical" evidence="8">
    <location>
        <begin position="377"/>
        <end position="395"/>
    </location>
</feature>
<feature type="region of interest" description="Disordered" evidence="7">
    <location>
        <begin position="431"/>
        <end position="460"/>
    </location>
</feature>
<dbReference type="STRING" id="1852522.SAMN06295960_4113"/>
<sequence length="460" mass="49973">MEQQGAVKHTLAGIQWLFFMFANTIVIPLTIGHAFDLSSGDIATSIQRAFILTGTASLLQVWIGHRWILLEGQSGLWWGVIISLCASAPSMGLSLPEVGASMITGIVLSGITIIVMGLFGVGDRIKKWFTPHVMFVIIFLIASQLIFIFAKGMLGLNAEATVHPMTSLFILAVIVLVLLLTLAGPAKLRNFAILIGIIVGWIFYTLIFGTEAQSFDGGGQLWTPFTWGSPWEVPLNGGIVAVTYLTGLLNLSNTMAAMKGSAQLFGSEPAPRQYRGGFIVTGFMNILAGIFGVVPYGTYASTIGFLQATRILNRIPFMIGASGLILFGFVPQLAEFFSTLPLTVGNAVLFVAYLSMMNSALTQLRGITFTSRTIYRVALPAFIGLSWMTFPSTVWTEVPLLIQPLISNGLLLGIILTLLVNHLIPWDRMEEQDRKESQKAEKPEKPEKTEKPAIAEAKSG</sequence>
<evidence type="ECO:0000313" key="10">
    <source>
        <dbReference type="Proteomes" id="UP000193834"/>
    </source>
</evidence>
<feature type="transmembrane region" description="Helical" evidence="8">
    <location>
        <begin position="46"/>
        <end position="63"/>
    </location>
</feature>
<accession>A0A1X7LRC0</accession>
<feature type="transmembrane region" description="Helical" evidence="8">
    <location>
        <begin position="12"/>
        <end position="34"/>
    </location>
</feature>
<keyword evidence="10" id="KW-1185">Reference proteome</keyword>
<evidence type="ECO:0000256" key="1">
    <source>
        <dbReference type="ARBA" id="ARBA00004141"/>
    </source>
</evidence>